<dbReference type="InterPro" id="IPR018490">
    <property type="entry name" value="cNMP-bd_dom_sf"/>
</dbReference>
<protein>
    <submittedName>
        <fullName evidence="3">Transcriptional regulator of Crp/Fnr family protein</fullName>
    </submittedName>
</protein>
<evidence type="ECO:0000259" key="2">
    <source>
        <dbReference type="PROSITE" id="PS50042"/>
    </source>
</evidence>
<organism evidence="3 4">
    <name type="scientific">Candidatus Scalindua brodae</name>
    <dbReference type="NCBI Taxonomy" id="237368"/>
    <lineage>
        <taxon>Bacteria</taxon>
        <taxon>Pseudomonadati</taxon>
        <taxon>Planctomycetota</taxon>
        <taxon>Candidatus Brocadiia</taxon>
        <taxon>Candidatus Brocadiales</taxon>
        <taxon>Candidatus Scalinduaceae</taxon>
        <taxon>Candidatus Scalindua</taxon>
    </lineage>
</organism>
<feature type="domain" description="FHA" evidence="1">
    <location>
        <begin position="159"/>
        <end position="220"/>
    </location>
</feature>
<dbReference type="CDD" id="cd00038">
    <property type="entry name" value="CAP_ED"/>
    <property type="match status" value="1"/>
</dbReference>
<dbReference type="InterPro" id="IPR014710">
    <property type="entry name" value="RmlC-like_jellyroll"/>
</dbReference>
<dbReference type="PROSITE" id="PS00889">
    <property type="entry name" value="CNMP_BINDING_2"/>
    <property type="match status" value="1"/>
</dbReference>
<evidence type="ECO:0000259" key="1">
    <source>
        <dbReference type="PROSITE" id="PS50006"/>
    </source>
</evidence>
<accession>A0A0B0ESN5</accession>
<dbReference type="SUPFAM" id="SSF49879">
    <property type="entry name" value="SMAD/FHA domain"/>
    <property type="match status" value="1"/>
</dbReference>
<dbReference type="InterPro" id="IPR000595">
    <property type="entry name" value="cNMP-bd_dom"/>
</dbReference>
<reference evidence="3 4" key="1">
    <citation type="submission" date="2014-10" db="EMBL/GenBank/DDBJ databases">
        <title>Draft genome of anammox bacterium scalindua brodae, obtained using differential coverage binning of sequence data from two enrichment reactors.</title>
        <authorList>
            <person name="Speth D.R."/>
            <person name="Russ L."/>
            <person name="Kartal B."/>
            <person name="Op den Camp H.J."/>
            <person name="Dutilh B.E."/>
            <person name="Jetten M.S."/>
        </authorList>
    </citation>
    <scope>NUCLEOTIDE SEQUENCE [LARGE SCALE GENOMIC DNA]</scope>
    <source>
        <strain evidence="3">RU1</strain>
    </source>
</reference>
<dbReference type="Gene3D" id="2.60.120.10">
    <property type="entry name" value="Jelly Rolls"/>
    <property type="match status" value="1"/>
</dbReference>
<dbReference type="Proteomes" id="UP000030652">
    <property type="component" value="Unassembled WGS sequence"/>
</dbReference>
<dbReference type="PANTHER" id="PTHR23011:SF28">
    <property type="entry name" value="CYCLIC NUCLEOTIDE-BINDING DOMAIN CONTAINING PROTEIN"/>
    <property type="match status" value="1"/>
</dbReference>
<feature type="domain" description="Cyclic nucleotide-binding" evidence="2">
    <location>
        <begin position="1"/>
        <end position="103"/>
    </location>
</feature>
<dbReference type="InterPro" id="IPR018488">
    <property type="entry name" value="cNMP-bd_CS"/>
</dbReference>
<proteinExistence type="predicted"/>
<dbReference type="SMART" id="SM00100">
    <property type="entry name" value="cNMP"/>
    <property type="match status" value="1"/>
</dbReference>
<evidence type="ECO:0000313" key="4">
    <source>
        <dbReference type="Proteomes" id="UP000030652"/>
    </source>
</evidence>
<dbReference type="SUPFAM" id="SSF51206">
    <property type="entry name" value="cAMP-binding domain-like"/>
    <property type="match status" value="1"/>
</dbReference>
<evidence type="ECO:0000313" key="3">
    <source>
        <dbReference type="EMBL" id="KHE94158.1"/>
    </source>
</evidence>
<dbReference type="eggNOG" id="COG0664">
    <property type="taxonomic scope" value="Bacteria"/>
</dbReference>
<sequence>MELKTFEKGDVIIEKGSYGTSAYVIKSGKVEVVDITNNKVVLAILGEGQIFGEMGLVDDQPRSATVTALEDVQLAVLNRDNFNQLFEKDPKVLLPIIKALFERLRTINSMLVSKEGSDTVKAGVNKRVHGSEFITLSGLNVISSDVLDNREMKINKFPFKVGRKHELDEVDVLSDNDLYLQDLPPFNVSRNHFLIDKVEGRYVVVDRGSRLGTIVNGKRIDVQSVLDMGENEIIVGQKVSPFVFKIEIRC</sequence>
<dbReference type="Pfam" id="PF00498">
    <property type="entry name" value="FHA"/>
    <property type="match status" value="1"/>
</dbReference>
<dbReference type="AlphaFoldDB" id="A0A0B0ESN5"/>
<dbReference type="PROSITE" id="PS50042">
    <property type="entry name" value="CNMP_BINDING_3"/>
    <property type="match status" value="1"/>
</dbReference>
<dbReference type="PRINTS" id="PR00103">
    <property type="entry name" value="CAMPKINASE"/>
</dbReference>
<dbReference type="InterPro" id="IPR000253">
    <property type="entry name" value="FHA_dom"/>
</dbReference>
<dbReference type="SMART" id="SM00240">
    <property type="entry name" value="FHA"/>
    <property type="match status" value="1"/>
</dbReference>
<dbReference type="PANTHER" id="PTHR23011">
    <property type="entry name" value="CYCLIC NUCLEOTIDE-BINDING DOMAIN CONTAINING PROTEIN"/>
    <property type="match status" value="1"/>
</dbReference>
<dbReference type="Gene3D" id="2.60.200.20">
    <property type="match status" value="1"/>
</dbReference>
<dbReference type="InterPro" id="IPR008984">
    <property type="entry name" value="SMAD_FHA_dom_sf"/>
</dbReference>
<comment type="caution">
    <text evidence="3">The sequence shown here is derived from an EMBL/GenBank/DDBJ whole genome shotgun (WGS) entry which is preliminary data.</text>
</comment>
<dbReference type="eggNOG" id="COG1716">
    <property type="taxonomic scope" value="Bacteria"/>
</dbReference>
<dbReference type="EMBL" id="JRYO01000008">
    <property type="protein sequence ID" value="KHE94158.1"/>
    <property type="molecule type" value="Genomic_DNA"/>
</dbReference>
<dbReference type="CDD" id="cd00060">
    <property type="entry name" value="FHA"/>
    <property type="match status" value="1"/>
</dbReference>
<dbReference type="Pfam" id="PF00027">
    <property type="entry name" value="cNMP_binding"/>
    <property type="match status" value="1"/>
</dbReference>
<name>A0A0B0ESN5_9BACT</name>
<dbReference type="PROSITE" id="PS50006">
    <property type="entry name" value="FHA_DOMAIN"/>
    <property type="match status" value="1"/>
</dbReference>
<gene>
    <name evidence="3" type="primary">crp_1</name>
    <name evidence="3" type="ORF">SCABRO_00078</name>
</gene>